<dbReference type="AlphaFoldDB" id="A0A553PSL1"/>
<keyword evidence="4" id="KW-0325">Glycoprotein</keyword>
<evidence type="ECO:0000256" key="1">
    <source>
        <dbReference type="ARBA" id="ARBA00005964"/>
    </source>
</evidence>
<dbReference type="GO" id="GO:0052689">
    <property type="term" value="F:carboxylic ester hydrolase activity"/>
    <property type="evidence" value="ECO:0007669"/>
    <property type="project" value="UniProtKB-KW"/>
</dbReference>
<dbReference type="EMBL" id="VCGU01000001">
    <property type="protein sequence ID" value="TRY80677.1"/>
    <property type="molecule type" value="Genomic_DNA"/>
</dbReference>
<organism evidence="7 8">
    <name type="scientific">Tigriopus californicus</name>
    <name type="common">Marine copepod</name>
    <dbReference type="NCBI Taxonomy" id="6832"/>
    <lineage>
        <taxon>Eukaryota</taxon>
        <taxon>Metazoa</taxon>
        <taxon>Ecdysozoa</taxon>
        <taxon>Arthropoda</taxon>
        <taxon>Crustacea</taxon>
        <taxon>Multicrustacea</taxon>
        <taxon>Hexanauplia</taxon>
        <taxon>Copepoda</taxon>
        <taxon>Harpacticoida</taxon>
        <taxon>Harpacticidae</taxon>
        <taxon>Tigriopus</taxon>
    </lineage>
</organism>
<feature type="signal peptide" evidence="5">
    <location>
        <begin position="1"/>
        <end position="18"/>
    </location>
</feature>
<dbReference type="InterPro" id="IPR029058">
    <property type="entry name" value="AB_hydrolase_fold"/>
</dbReference>
<comment type="similarity">
    <text evidence="1">Belongs to the type-B carboxylesterase/lipase family.</text>
</comment>
<dbReference type="SUPFAM" id="SSF53474">
    <property type="entry name" value="alpha/beta-Hydrolases"/>
    <property type="match status" value="2"/>
</dbReference>
<evidence type="ECO:0000256" key="5">
    <source>
        <dbReference type="SAM" id="SignalP"/>
    </source>
</evidence>
<comment type="caution">
    <text evidence="7">The sequence shown here is derived from an EMBL/GenBank/DDBJ whole genome shotgun (WGS) entry which is preliminary data.</text>
</comment>
<dbReference type="PROSITE" id="PS00122">
    <property type="entry name" value="CARBOXYLESTERASE_B_1"/>
    <property type="match status" value="2"/>
</dbReference>
<dbReference type="InterPro" id="IPR019826">
    <property type="entry name" value="Carboxylesterase_B_AS"/>
</dbReference>
<evidence type="ECO:0000313" key="8">
    <source>
        <dbReference type="Proteomes" id="UP000318571"/>
    </source>
</evidence>
<dbReference type="Pfam" id="PF00135">
    <property type="entry name" value="COesterase"/>
    <property type="match status" value="2"/>
</dbReference>
<dbReference type="PANTHER" id="PTHR43142:SF1">
    <property type="entry name" value="CARBOXYLIC ESTER HYDROLASE"/>
    <property type="match status" value="1"/>
</dbReference>
<dbReference type="OMA" id="AYANENQ"/>
<accession>A0A553PSL1</accession>
<evidence type="ECO:0000256" key="4">
    <source>
        <dbReference type="ARBA" id="ARBA00023180"/>
    </source>
</evidence>
<reference evidence="7 8" key="1">
    <citation type="journal article" date="2018" name="Nat. Ecol. Evol.">
        <title>Genomic signatures of mitonuclear coevolution across populations of Tigriopus californicus.</title>
        <authorList>
            <person name="Barreto F.S."/>
            <person name="Watson E.T."/>
            <person name="Lima T.G."/>
            <person name="Willett C.S."/>
            <person name="Edmands S."/>
            <person name="Li W."/>
            <person name="Burton R.S."/>
        </authorList>
    </citation>
    <scope>NUCLEOTIDE SEQUENCE [LARGE SCALE GENOMIC DNA]</scope>
    <source>
        <strain evidence="7 8">San Diego</strain>
    </source>
</reference>
<proteinExistence type="inferred from homology"/>
<name>A0A553PSL1_TIGCA</name>
<keyword evidence="2" id="KW-0719">Serine esterase</keyword>
<keyword evidence="3" id="KW-0378">Hydrolase</keyword>
<keyword evidence="8" id="KW-1185">Reference proteome</keyword>
<sequence length="1100" mass="122981">MARFGWIIALAFINEVRGVIVDTQNGPVLGKIETSFEGNDFFGFHSIPYAQPPLGDLRFRDPLPFGDWEGVLDATEDGQACIQIPPLIETGTIGQEDCLWLSVYTPSVIPDTNLPVVVWIHGGRWLVGSARQNTYGPHQLVDRGVIVVQIQYRLGALGWLSTEDSVAPGNYGFKDQLLALKWVKANIHAFGGNPEQITLLGQSAGGASAHAHSISPLSKGLFQRVISMSGTANAAWSGKQTDHAAVAKKQAGFVGCPTDTSEALIECLRTVDAVKLTSSATGFSQFFPDSGAKLPMGTFYPRVDAEAKEPFWTMDPVEALTLGKFNKDIAFMTGLASLESSWFTVELFGEMWADRLAYANENQQEVFKLFFPHPNIGPEDRDKAFEFYFNRQKWNRAEHRVKAAELMTDSLFNLDVIQGVYLHTRQSHSDVYFYKFNYIGSWGYVNLYKENPAYHGGVAHLDDLRYVMSMPWTGPHNEEDKAMVKLYTTLFANFIRTGDPSIEDRHWAPYLPLEGAYININSPSDVEMSRCLPIPADRLNLWRDMVKVKENLQEDYLGVIVDTQHGPVLGTIETSFEGHDFFGFHSIPYAQPPLGDLRFRDPLPFGDWEGVLNGTEDGPECIQIPALIETGSIGQEDCLWLSVYTPSVVPDSNLPVVVWIHGGRWLVGSGRQSSYGPHQLIDRSVVVVQIQYRLGALGWLSTEDSVAPGNYAFKDQVLALKWVKANIHAFGGNPEQITLLGQSAGAASAHAHIISPMSKGLFQRVISMSGTANTAWSGKQTDHDLIAKKQAEFVGCPTDTSEALIECLRTVDAVTLTTSATGFSEFFPDSAAKLPMGAFDPRVDAEAEEPFWTMDPVEALTLGKFNEDIAFMTGLASMESSWYTVELFGEMWADRLAYANENQQEVLALLFAHPNIAPEDQDKAFEFYFNREKWNRTEHRVKAAEFMTDSLFNLDVIQGVYLQSRRSFSNLFFYKFNYIGSWGYVNMYNENPADHGGVAHLDDLRYVMSMPWAGPHNEEDKAMVKLYTTLFANFIRTGDPSTEDRHWAPYLPSEGAYMNINSPIDAEMSRCLPIPADRLNLWRDMVKVQENLQEDYLPEC</sequence>
<protein>
    <recommendedName>
        <fullName evidence="6">Carboxylesterase type B domain-containing protein</fullName>
    </recommendedName>
</protein>
<feature type="domain" description="Carboxylesterase type B" evidence="6">
    <location>
        <begin position="560"/>
        <end position="1064"/>
    </location>
</feature>
<dbReference type="STRING" id="6832.A0A553PSL1"/>
<evidence type="ECO:0000256" key="3">
    <source>
        <dbReference type="ARBA" id="ARBA00022801"/>
    </source>
</evidence>
<feature type="domain" description="Carboxylesterase type B" evidence="6">
    <location>
        <begin position="20"/>
        <end position="525"/>
    </location>
</feature>
<dbReference type="InterPro" id="IPR002018">
    <property type="entry name" value="CarbesteraseB"/>
</dbReference>
<feature type="chain" id="PRO_5021708518" description="Carboxylesterase type B domain-containing protein" evidence="5">
    <location>
        <begin position="19"/>
        <end position="1100"/>
    </location>
</feature>
<evidence type="ECO:0000259" key="6">
    <source>
        <dbReference type="Pfam" id="PF00135"/>
    </source>
</evidence>
<dbReference type="Proteomes" id="UP000318571">
    <property type="component" value="Chromosome 12"/>
</dbReference>
<gene>
    <name evidence="7" type="ORF">TCAL_12327</name>
</gene>
<dbReference type="Gene3D" id="3.40.50.1820">
    <property type="entry name" value="alpha/beta hydrolase"/>
    <property type="match status" value="2"/>
</dbReference>
<evidence type="ECO:0000256" key="2">
    <source>
        <dbReference type="ARBA" id="ARBA00022487"/>
    </source>
</evidence>
<keyword evidence="5" id="KW-0732">Signal</keyword>
<dbReference type="PANTHER" id="PTHR43142">
    <property type="entry name" value="CARBOXYLIC ESTER HYDROLASE"/>
    <property type="match status" value="1"/>
</dbReference>
<evidence type="ECO:0000313" key="7">
    <source>
        <dbReference type="EMBL" id="TRY80677.1"/>
    </source>
</evidence>